<evidence type="ECO:0000313" key="7">
    <source>
        <dbReference type="EMBL" id="MBD1421381.1"/>
    </source>
</evidence>
<dbReference type="InterPro" id="IPR013148">
    <property type="entry name" value="Glyco_hydro_32_N"/>
</dbReference>
<reference evidence="7 8" key="1">
    <citation type="submission" date="2020-08" db="EMBL/GenBank/DDBJ databases">
        <title>Sphingobacterium sp. DN00404 isolated from aquaculture water.</title>
        <authorList>
            <person name="Zhang M."/>
        </authorList>
    </citation>
    <scope>NUCLEOTIDE SEQUENCE [LARGE SCALE GENOMIC DNA]</scope>
    <source>
        <strain evidence="7 8">KCTC 42746</strain>
    </source>
</reference>
<evidence type="ECO:0000256" key="4">
    <source>
        <dbReference type="ARBA" id="ARBA00023295"/>
    </source>
</evidence>
<organism evidence="7 8">
    <name type="scientific">Sphingobacterium chuzhouense</name>
    <dbReference type="NCBI Taxonomy" id="1742264"/>
    <lineage>
        <taxon>Bacteria</taxon>
        <taxon>Pseudomonadati</taxon>
        <taxon>Bacteroidota</taxon>
        <taxon>Sphingobacteriia</taxon>
        <taxon>Sphingobacteriales</taxon>
        <taxon>Sphingobacteriaceae</taxon>
        <taxon>Sphingobacterium</taxon>
    </lineage>
</organism>
<keyword evidence="4" id="KW-0326">Glycosidase</keyword>
<dbReference type="Gene3D" id="2.60.120.560">
    <property type="entry name" value="Exo-inulinase, domain 1"/>
    <property type="match status" value="1"/>
</dbReference>
<sequence length="530" mass="59836">MNTHTYILSILFVLNTLTGCKGDDNIPPTEPPIEGVDRSTTCTNVQDNGIYRTFYQPLQGYVGDPMPYYNAGDNKFYLFYLYENANRHPIFLTRTNDYGTFEGFTQILPAGPIGSQDEWIGTGSFIKKENIYYSFYTGHNGNLSPAEKIMMATSPDLLNWTKQPTATFQATAEYDQNNFRDPHVYWDETHNNYVMLVTTRKDSKGALARYKSSDLNNWSIMEPLVATTSNNPGKHEIETDSEILECPDIFKMGDKWYLTFSRINRDEHRKTFYRVSDSPDGPWKICRDAAGHHETFDGLYLYAGKTASDGTTRYLSGWTSTGQTVNDNNELHWSGSLVSHKLVKQASGKLYPVIPDAVDQKFNVNVLFAQIAAEGTVSGDGNAYTIAAQTSGRSYALFNRNITPIKISMKIDASQSNHFGFSFGACGDMSEVYSVSFDLTSTNRWGMPSLFMYQENKQGSTKKELNFTPLIVPTNKVFDVKMVVENSICVVYVNNQVAFTNRIYKMDQNPWTIFSDQGTIKVSSMKIEKS</sequence>
<dbReference type="InterPro" id="IPR032507">
    <property type="entry name" value="BT1760-like_C"/>
</dbReference>
<dbReference type="Proteomes" id="UP000651112">
    <property type="component" value="Unassembled WGS sequence"/>
</dbReference>
<keyword evidence="8" id="KW-1185">Reference proteome</keyword>
<evidence type="ECO:0000256" key="2">
    <source>
        <dbReference type="ARBA" id="ARBA00012758"/>
    </source>
</evidence>
<evidence type="ECO:0000259" key="6">
    <source>
        <dbReference type="Pfam" id="PF16346"/>
    </source>
</evidence>
<feature type="domain" description="Glycosyl hydrolase family 32 N-terminal" evidence="5">
    <location>
        <begin position="55"/>
        <end position="343"/>
    </location>
</feature>
<dbReference type="InterPro" id="IPR013320">
    <property type="entry name" value="ConA-like_dom_sf"/>
</dbReference>
<dbReference type="CDD" id="cd08995">
    <property type="entry name" value="GH32_EcAec43-like"/>
    <property type="match status" value="1"/>
</dbReference>
<evidence type="ECO:0000256" key="1">
    <source>
        <dbReference type="ARBA" id="ARBA00009902"/>
    </source>
</evidence>
<dbReference type="PANTHER" id="PTHR43101:SF1">
    <property type="entry name" value="BETA-FRUCTOSIDASE"/>
    <property type="match status" value="1"/>
</dbReference>
<evidence type="ECO:0000259" key="5">
    <source>
        <dbReference type="Pfam" id="PF00251"/>
    </source>
</evidence>
<evidence type="ECO:0000256" key="3">
    <source>
        <dbReference type="ARBA" id="ARBA00022801"/>
    </source>
</evidence>
<dbReference type="SUPFAM" id="SSF75005">
    <property type="entry name" value="Arabinanase/levansucrase/invertase"/>
    <property type="match status" value="1"/>
</dbReference>
<evidence type="ECO:0000313" key="8">
    <source>
        <dbReference type="Proteomes" id="UP000651112"/>
    </source>
</evidence>
<dbReference type="InterPro" id="IPR001362">
    <property type="entry name" value="Glyco_hydro_32"/>
</dbReference>
<keyword evidence="3" id="KW-0378">Hydrolase</keyword>
<dbReference type="Gene3D" id="2.115.10.20">
    <property type="entry name" value="Glycosyl hydrolase domain, family 43"/>
    <property type="match status" value="1"/>
</dbReference>
<dbReference type="RefSeq" id="WP_190313155.1">
    <property type="nucleotide sequence ID" value="NZ_JACNYL010000002.1"/>
</dbReference>
<dbReference type="InterPro" id="IPR051214">
    <property type="entry name" value="GH32_Enzymes"/>
</dbReference>
<accession>A0ABR7XQC5</accession>
<protein>
    <recommendedName>
        <fullName evidence="2">beta-fructofuranosidase</fullName>
        <ecNumber evidence="2">3.2.1.26</ecNumber>
    </recommendedName>
</protein>
<proteinExistence type="inferred from homology"/>
<dbReference type="InterPro" id="IPR023296">
    <property type="entry name" value="Glyco_hydro_beta-prop_sf"/>
</dbReference>
<dbReference type="EMBL" id="JACNYL010000002">
    <property type="protein sequence ID" value="MBD1421381.1"/>
    <property type="molecule type" value="Genomic_DNA"/>
</dbReference>
<comment type="caution">
    <text evidence="7">The sequence shown here is derived from an EMBL/GenBank/DDBJ whole genome shotgun (WGS) entry which is preliminary data.</text>
</comment>
<dbReference type="PANTHER" id="PTHR43101">
    <property type="entry name" value="BETA-FRUCTOSIDASE"/>
    <property type="match status" value="1"/>
</dbReference>
<dbReference type="Pfam" id="PF00251">
    <property type="entry name" value="Glyco_hydro_32N"/>
    <property type="match status" value="1"/>
</dbReference>
<gene>
    <name evidence="7" type="ORF">H8B21_07335</name>
</gene>
<dbReference type="EC" id="3.2.1.26" evidence="2"/>
<comment type="similarity">
    <text evidence="1">Belongs to the glycosyl hydrolase 32 family.</text>
</comment>
<name>A0ABR7XQC5_9SPHI</name>
<dbReference type="SUPFAM" id="SSF49899">
    <property type="entry name" value="Concanavalin A-like lectins/glucanases"/>
    <property type="match status" value="1"/>
</dbReference>
<dbReference type="Pfam" id="PF16346">
    <property type="entry name" value="GH32_BT1760-like_C"/>
    <property type="match status" value="1"/>
</dbReference>
<dbReference type="SMART" id="SM00640">
    <property type="entry name" value="Glyco_32"/>
    <property type="match status" value="1"/>
</dbReference>
<feature type="domain" description="BT1760-like C-terminal" evidence="6">
    <location>
        <begin position="354"/>
        <end position="527"/>
    </location>
</feature>